<dbReference type="Pfam" id="PF21594">
    <property type="entry name" value="UBA_MELK"/>
    <property type="match status" value="1"/>
</dbReference>
<keyword evidence="12" id="KW-0131">Cell cycle</keyword>
<dbReference type="Proteomes" id="UP001168821">
    <property type="component" value="Unassembled WGS sequence"/>
</dbReference>
<dbReference type="SUPFAM" id="SSF56112">
    <property type="entry name" value="Protein kinase-like (PK-like)"/>
    <property type="match status" value="1"/>
</dbReference>
<dbReference type="FunFam" id="1.10.510.10:FF:000271">
    <property type="entry name" value="Non-specific serine/threonine protein kinase"/>
    <property type="match status" value="1"/>
</dbReference>
<evidence type="ECO:0000256" key="12">
    <source>
        <dbReference type="ARBA" id="ARBA00023306"/>
    </source>
</evidence>
<dbReference type="InterPro" id="IPR017441">
    <property type="entry name" value="Protein_kinase_ATP_BS"/>
</dbReference>
<evidence type="ECO:0000256" key="5">
    <source>
        <dbReference type="ARBA" id="ARBA00022527"/>
    </source>
</evidence>
<dbReference type="InterPro" id="IPR008271">
    <property type="entry name" value="Ser/Thr_kinase_AS"/>
</dbReference>
<evidence type="ECO:0000256" key="6">
    <source>
        <dbReference type="ARBA" id="ARBA00022679"/>
    </source>
</evidence>
<gene>
    <name evidence="18" type="ORF">Zmor_007365</name>
</gene>
<evidence type="ECO:0000256" key="4">
    <source>
        <dbReference type="ARBA" id="ARBA00022475"/>
    </source>
</evidence>
<keyword evidence="4" id="KW-1003">Cell membrane</keyword>
<evidence type="ECO:0000256" key="1">
    <source>
        <dbReference type="ARBA" id="ARBA00004202"/>
    </source>
</evidence>
<comment type="caution">
    <text evidence="18">The sequence shown here is derived from an EMBL/GenBank/DDBJ whole genome shotgun (WGS) entry which is preliminary data.</text>
</comment>
<dbReference type="PROSITE" id="PS50011">
    <property type="entry name" value="PROTEIN_KINASE_DOM"/>
    <property type="match status" value="1"/>
</dbReference>
<keyword evidence="8" id="KW-0418">Kinase</keyword>
<dbReference type="InterPro" id="IPR011009">
    <property type="entry name" value="Kinase-like_dom_sf"/>
</dbReference>
<dbReference type="Pfam" id="PF00069">
    <property type="entry name" value="Pkinase"/>
    <property type="match status" value="1"/>
</dbReference>
<dbReference type="CDD" id="cd14341">
    <property type="entry name" value="UBA_MELK"/>
    <property type="match status" value="1"/>
</dbReference>
<evidence type="ECO:0000256" key="13">
    <source>
        <dbReference type="ARBA" id="ARBA00047899"/>
    </source>
</evidence>
<evidence type="ECO:0000256" key="7">
    <source>
        <dbReference type="ARBA" id="ARBA00022741"/>
    </source>
</evidence>
<evidence type="ECO:0000256" key="16">
    <source>
        <dbReference type="SAM" id="MobiDB-lite"/>
    </source>
</evidence>
<keyword evidence="19" id="KW-1185">Reference proteome</keyword>
<dbReference type="GO" id="GO:0005524">
    <property type="term" value="F:ATP binding"/>
    <property type="evidence" value="ECO:0007669"/>
    <property type="project" value="UniProtKB-UniRule"/>
</dbReference>
<dbReference type="PANTHER" id="PTHR24346:SF30">
    <property type="entry name" value="MATERNAL EMBRYONIC LEUCINE ZIPPER KINASE"/>
    <property type="match status" value="1"/>
</dbReference>
<feature type="region of interest" description="Disordered" evidence="16">
    <location>
        <begin position="407"/>
        <end position="447"/>
    </location>
</feature>
<feature type="compositionally biased region" description="Basic and acidic residues" evidence="16">
    <location>
        <begin position="434"/>
        <end position="446"/>
    </location>
</feature>
<dbReference type="PROSITE" id="PS00108">
    <property type="entry name" value="PROTEIN_KINASE_ST"/>
    <property type="match status" value="1"/>
</dbReference>
<dbReference type="InterPro" id="IPR048637">
    <property type="entry name" value="MELK_UBA"/>
</dbReference>
<dbReference type="Pfam" id="PF02149">
    <property type="entry name" value="KA1"/>
    <property type="match status" value="1"/>
</dbReference>
<keyword evidence="9 15" id="KW-0067">ATP-binding</keyword>
<reference evidence="18" key="1">
    <citation type="journal article" date="2023" name="G3 (Bethesda)">
        <title>Whole genome assemblies of Zophobas morio and Tenebrio molitor.</title>
        <authorList>
            <person name="Kaur S."/>
            <person name="Stinson S.A."/>
            <person name="diCenzo G.C."/>
        </authorList>
    </citation>
    <scope>NUCLEOTIDE SEQUENCE</scope>
    <source>
        <strain evidence="18">QUZm001</strain>
    </source>
</reference>
<dbReference type="EC" id="2.7.11.1" evidence="3"/>
<comment type="subcellular location">
    <subcellularLocation>
        <location evidence="1">Cell membrane</location>
        <topology evidence="1">Peripheral membrane protein</topology>
    </subcellularLocation>
</comment>
<evidence type="ECO:0000256" key="3">
    <source>
        <dbReference type="ARBA" id="ARBA00012513"/>
    </source>
</evidence>
<dbReference type="InterPro" id="IPR028375">
    <property type="entry name" value="KA1/Ssp2_C"/>
</dbReference>
<accession>A0AA38IZ80</accession>
<proteinExistence type="inferred from homology"/>
<dbReference type="CDD" id="cd12198">
    <property type="entry name" value="MELK_C"/>
    <property type="match status" value="1"/>
</dbReference>
<evidence type="ECO:0000256" key="9">
    <source>
        <dbReference type="ARBA" id="ARBA00022840"/>
    </source>
</evidence>
<dbReference type="GO" id="GO:0005737">
    <property type="term" value="C:cytoplasm"/>
    <property type="evidence" value="ECO:0007669"/>
    <property type="project" value="TreeGrafter"/>
</dbReference>
<dbReference type="Gene3D" id="1.10.510.10">
    <property type="entry name" value="Transferase(Phosphotransferase) domain 1"/>
    <property type="match status" value="1"/>
</dbReference>
<comment type="similarity">
    <text evidence="2">Belongs to the protein kinase superfamily. CAMK Ser/Thr protein kinase family. SNF1 subfamily.</text>
</comment>
<dbReference type="PROSITE" id="PS00107">
    <property type="entry name" value="PROTEIN_KINASE_ATP"/>
    <property type="match status" value="1"/>
</dbReference>
<dbReference type="AlphaFoldDB" id="A0AA38IZ80"/>
<comment type="catalytic activity">
    <reaction evidence="14">
        <text>L-seryl-[protein] + ATP = O-phospho-L-seryl-[protein] + ADP + H(+)</text>
        <dbReference type="Rhea" id="RHEA:17989"/>
        <dbReference type="Rhea" id="RHEA-COMP:9863"/>
        <dbReference type="Rhea" id="RHEA-COMP:11604"/>
        <dbReference type="ChEBI" id="CHEBI:15378"/>
        <dbReference type="ChEBI" id="CHEBI:29999"/>
        <dbReference type="ChEBI" id="CHEBI:30616"/>
        <dbReference type="ChEBI" id="CHEBI:83421"/>
        <dbReference type="ChEBI" id="CHEBI:456216"/>
        <dbReference type="EC" id="2.7.11.1"/>
    </reaction>
</comment>
<organism evidence="18 19">
    <name type="scientific">Zophobas morio</name>
    <dbReference type="NCBI Taxonomy" id="2755281"/>
    <lineage>
        <taxon>Eukaryota</taxon>
        <taxon>Metazoa</taxon>
        <taxon>Ecdysozoa</taxon>
        <taxon>Arthropoda</taxon>
        <taxon>Hexapoda</taxon>
        <taxon>Insecta</taxon>
        <taxon>Pterygota</taxon>
        <taxon>Neoptera</taxon>
        <taxon>Endopterygota</taxon>
        <taxon>Coleoptera</taxon>
        <taxon>Polyphaga</taxon>
        <taxon>Cucujiformia</taxon>
        <taxon>Tenebrionidae</taxon>
        <taxon>Zophobas</taxon>
    </lineage>
</organism>
<keyword evidence="10" id="KW-0446">Lipid-binding</keyword>
<sequence length="655" mass="74078">MVRYTELKGLYDVDKTIGCGGFAKVKLATHVATGEKVAIKIMSKTGLGDDLPRVKLELKALKSFAHQHICKLYQVIETETHFFIVIEYCSGGELFDHIVERNRLSESESRTFFRQIVSGVAYLHSLGYAHRDLKPENVLLDKDQNLKLIDFGLCARPEGGMESPLFTSCGSPTYAAPELVLGKQYLGPEVDVWAMGVLLYALLVGALPFDDLNIDSLYKKILNGKYEEPTFMSPESRRFIKSMLQVDPKNRITLEEILSHTWLTSGYLDPVDYTSTDAKKYDKECISVMSSYYEVSPERMWRHLKKWKYDYHTATYFLLLSKKKRGATLRLNTLPAQMYLKMRIEDTPRKDKTQLQPLMIIQPDELKNNELVTTPYFDCEADVEVCTPKKAEETCSSPIQFVQPAKPTGVRKPLKRMRSPTLGGENSPVPAKKISTDKSTPKTPERKRIHVNSETPGSARRVLGSIERSLHKVRYVLTPKKTAADGMTEPVLLSTKDLCNVSTTQCNDPEYVITELSKAFQRKGFHCVRKGFILRGKVEANVLHPCNGCSFELEICYLPCMGPSTRSQSCDTPPKSILKNGPLNFSTPTNANSTTPISVKKRDKKIELLHKDRHFAFVGIKRKRLKGDSWCYKKVCEEVLAVTTKDLQQVTESTV</sequence>
<feature type="domain" description="Protein kinase" evidence="17">
    <location>
        <begin position="11"/>
        <end position="263"/>
    </location>
</feature>
<dbReference type="InterPro" id="IPR001772">
    <property type="entry name" value="KA1_dom"/>
</dbReference>
<dbReference type="PANTHER" id="PTHR24346">
    <property type="entry name" value="MAP/MICROTUBULE AFFINITY-REGULATING KINASE"/>
    <property type="match status" value="1"/>
</dbReference>
<name>A0AA38IZ80_9CUCU</name>
<protein>
    <recommendedName>
        <fullName evidence="3">non-specific serine/threonine protein kinase</fullName>
        <ecNumber evidence="3">2.7.11.1</ecNumber>
    </recommendedName>
</protein>
<evidence type="ECO:0000256" key="15">
    <source>
        <dbReference type="PROSITE-ProRule" id="PRU10141"/>
    </source>
</evidence>
<evidence type="ECO:0000256" key="11">
    <source>
        <dbReference type="ARBA" id="ARBA00023136"/>
    </source>
</evidence>
<evidence type="ECO:0000313" key="18">
    <source>
        <dbReference type="EMBL" id="KAJ3663056.1"/>
    </source>
</evidence>
<dbReference type="GO" id="GO:0035556">
    <property type="term" value="P:intracellular signal transduction"/>
    <property type="evidence" value="ECO:0007669"/>
    <property type="project" value="TreeGrafter"/>
</dbReference>
<evidence type="ECO:0000256" key="14">
    <source>
        <dbReference type="ARBA" id="ARBA00048679"/>
    </source>
</evidence>
<evidence type="ECO:0000259" key="17">
    <source>
        <dbReference type="PROSITE" id="PS50011"/>
    </source>
</evidence>
<dbReference type="Gene3D" id="3.30.310.80">
    <property type="entry name" value="Kinase associated domain 1, KA1"/>
    <property type="match status" value="1"/>
</dbReference>
<keyword evidence="11" id="KW-0472">Membrane</keyword>
<dbReference type="InterPro" id="IPR000719">
    <property type="entry name" value="Prot_kinase_dom"/>
</dbReference>
<dbReference type="GO" id="GO:0005886">
    <property type="term" value="C:plasma membrane"/>
    <property type="evidence" value="ECO:0007669"/>
    <property type="project" value="UniProtKB-SubCell"/>
</dbReference>
<dbReference type="EMBL" id="JALNTZ010000002">
    <property type="protein sequence ID" value="KAJ3663056.1"/>
    <property type="molecule type" value="Genomic_DNA"/>
</dbReference>
<evidence type="ECO:0000256" key="2">
    <source>
        <dbReference type="ARBA" id="ARBA00006234"/>
    </source>
</evidence>
<dbReference type="SMART" id="SM00220">
    <property type="entry name" value="S_TKc"/>
    <property type="match status" value="1"/>
</dbReference>
<keyword evidence="7 15" id="KW-0547">Nucleotide-binding</keyword>
<dbReference type="SUPFAM" id="SSF103243">
    <property type="entry name" value="KA1-like"/>
    <property type="match status" value="2"/>
</dbReference>
<dbReference type="GO" id="GO:0004674">
    <property type="term" value="F:protein serine/threonine kinase activity"/>
    <property type="evidence" value="ECO:0007669"/>
    <property type="project" value="UniProtKB-KW"/>
</dbReference>
<comment type="catalytic activity">
    <reaction evidence="13">
        <text>L-threonyl-[protein] + ATP = O-phospho-L-threonyl-[protein] + ADP + H(+)</text>
        <dbReference type="Rhea" id="RHEA:46608"/>
        <dbReference type="Rhea" id="RHEA-COMP:11060"/>
        <dbReference type="Rhea" id="RHEA-COMP:11605"/>
        <dbReference type="ChEBI" id="CHEBI:15378"/>
        <dbReference type="ChEBI" id="CHEBI:30013"/>
        <dbReference type="ChEBI" id="CHEBI:30616"/>
        <dbReference type="ChEBI" id="CHEBI:61977"/>
        <dbReference type="ChEBI" id="CHEBI:456216"/>
        <dbReference type="EC" id="2.7.11.1"/>
    </reaction>
</comment>
<feature type="binding site" evidence="15">
    <location>
        <position position="40"/>
    </location>
    <ligand>
        <name>ATP</name>
        <dbReference type="ChEBI" id="CHEBI:30616"/>
    </ligand>
</feature>
<evidence type="ECO:0000313" key="19">
    <source>
        <dbReference type="Proteomes" id="UP001168821"/>
    </source>
</evidence>
<dbReference type="GO" id="GO:0008289">
    <property type="term" value="F:lipid binding"/>
    <property type="evidence" value="ECO:0007669"/>
    <property type="project" value="UniProtKB-KW"/>
</dbReference>
<keyword evidence="5" id="KW-0723">Serine/threonine-protein kinase</keyword>
<evidence type="ECO:0000256" key="8">
    <source>
        <dbReference type="ARBA" id="ARBA00022777"/>
    </source>
</evidence>
<evidence type="ECO:0000256" key="10">
    <source>
        <dbReference type="ARBA" id="ARBA00023121"/>
    </source>
</evidence>
<keyword evidence="6" id="KW-0808">Transferase</keyword>
<dbReference type="FunFam" id="3.30.200.20:FF:000003">
    <property type="entry name" value="Non-specific serine/threonine protein kinase"/>
    <property type="match status" value="1"/>
</dbReference>